<reference evidence="5" key="1">
    <citation type="submission" date="2020-06" db="EMBL/GenBank/DDBJ databases">
        <authorList>
            <consortium name="Plant Systems Biology data submission"/>
        </authorList>
    </citation>
    <scope>NUCLEOTIDE SEQUENCE</scope>
    <source>
        <strain evidence="5">D6</strain>
    </source>
</reference>
<evidence type="ECO:0000313" key="6">
    <source>
        <dbReference type="Proteomes" id="UP001153069"/>
    </source>
</evidence>
<dbReference type="SUPFAM" id="SSF103473">
    <property type="entry name" value="MFS general substrate transporter"/>
    <property type="match status" value="1"/>
</dbReference>
<dbReference type="InterPro" id="IPR011701">
    <property type="entry name" value="MFS"/>
</dbReference>
<comment type="subcellular location">
    <subcellularLocation>
        <location evidence="1">Membrane</location>
        <topology evidence="1">Multi-pass membrane protein</topology>
    </subcellularLocation>
</comment>
<dbReference type="InterPro" id="IPR020846">
    <property type="entry name" value="MFS_dom"/>
</dbReference>
<comment type="caution">
    <text evidence="5">The sequence shown here is derived from an EMBL/GenBank/DDBJ whole genome shotgun (WGS) entry which is preliminary data.</text>
</comment>
<feature type="compositionally biased region" description="Polar residues" evidence="2">
    <location>
        <begin position="15"/>
        <end position="35"/>
    </location>
</feature>
<dbReference type="GO" id="GO:0022857">
    <property type="term" value="F:transmembrane transporter activity"/>
    <property type="evidence" value="ECO:0007669"/>
    <property type="project" value="InterPro"/>
</dbReference>
<feature type="transmembrane region" description="Helical" evidence="3">
    <location>
        <begin position="439"/>
        <end position="463"/>
    </location>
</feature>
<dbReference type="Gene3D" id="1.20.1250.20">
    <property type="entry name" value="MFS general substrate transporter like domains"/>
    <property type="match status" value="2"/>
</dbReference>
<dbReference type="EMBL" id="CAICTM010000034">
    <property type="protein sequence ID" value="CAB9498258.1"/>
    <property type="molecule type" value="Genomic_DNA"/>
</dbReference>
<dbReference type="PANTHER" id="PTHR23525:SF1">
    <property type="entry name" value="NODULIN-LIKE DOMAIN-CONTAINING PROTEIN"/>
    <property type="match status" value="1"/>
</dbReference>
<proteinExistence type="predicted"/>
<feature type="region of interest" description="Disordered" evidence="2">
    <location>
        <begin position="362"/>
        <end position="427"/>
    </location>
</feature>
<feature type="transmembrane region" description="Helical" evidence="3">
    <location>
        <begin position="156"/>
        <end position="177"/>
    </location>
</feature>
<evidence type="ECO:0000256" key="2">
    <source>
        <dbReference type="SAM" id="MobiDB-lite"/>
    </source>
</evidence>
<feature type="region of interest" description="Disordered" evidence="2">
    <location>
        <begin position="626"/>
        <end position="661"/>
    </location>
</feature>
<accession>A0A9N8D8A3</accession>
<evidence type="ECO:0000256" key="3">
    <source>
        <dbReference type="SAM" id="Phobius"/>
    </source>
</evidence>
<feature type="compositionally biased region" description="Low complexity" evidence="2">
    <location>
        <begin position="36"/>
        <end position="55"/>
    </location>
</feature>
<dbReference type="GO" id="GO:0016020">
    <property type="term" value="C:membrane"/>
    <property type="evidence" value="ECO:0007669"/>
    <property type="project" value="UniProtKB-SubCell"/>
</dbReference>
<feature type="transmembrane region" description="Helical" evidence="3">
    <location>
        <begin position="119"/>
        <end position="144"/>
    </location>
</feature>
<feature type="region of interest" description="Disordered" evidence="2">
    <location>
        <begin position="85"/>
        <end position="106"/>
    </location>
</feature>
<dbReference type="AlphaFoldDB" id="A0A9N8D8A3"/>
<dbReference type="Proteomes" id="UP001153069">
    <property type="component" value="Unassembled WGS sequence"/>
</dbReference>
<keyword evidence="6" id="KW-1185">Reference proteome</keyword>
<feature type="transmembrane region" description="Helical" evidence="3">
    <location>
        <begin position="594"/>
        <end position="618"/>
    </location>
</feature>
<keyword evidence="3" id="KW-0812">Transmembrane</keyword>
<feature type="transmembrane region" description="Helical" evidence="3">
    <location>
        <begin position="220"/>
        <end position="245"/>
    </location>
</feature>
<dbReference type="PROSITE" id="PS50850">
    <property type="entry name" value="MFS"/>
    <property type="match status" value="1"/>
</dbReference>
<organism evidence="5 6">
    <name type="scientific">Seminavis robusta</name>
    <dbReference type="NCBI Taxonomy" id="568900"/>
    <lineage>
        <taxon>Eukaryota</taxon>
        <taxon>Sar</taxon>
        <taxon>Stramenopiles</taxon>
        <taxon>Ochrophyta</taxon>
        <taxon>Bacillariophyta</taxon>
        <taxon>Bacillariophyceae</taxon>
        <taxon>Bacillariophycidae</taxon>
        <taxon>Naviculales</taxon>
        <taxon>Naviculaceae</taxon>
        <taxon>Seminavis</taxon>
    </lineage>
</organism>
<keyword evidence="3" id="KW-1133">Transmembrane helix</keyword>
<gene>
    <name evidence="5" type="ORF">SEMRO_34_G021910.1</name>
</gene>
<dbReference type="PANTHER" id="PTHR23525">
    <property type="entry name" value="TRANSPORTER, PUTATIVE-RELATED"/>
    <property type="match status" value="1"/>
</dbReference>
<dbReference type="OrthoDB" id="541403at2759"/>
<evidence type="ECO:0000256" key="1">
    <source>
        <dbReference type="ARBA" id="ARBA00004141"/>
    </source>
</evidence>
<feature type="transmembrane region" description="Helical" evidence="3">
    <location>
        <begin position="475"/>
        <end position="492"/>
    </location>
</feature>
<evidence type="ECO:0000259" key="4">
    <source>
        <dbReference type="PROSITE" id="PS50850"/>
    </source>
</evidence>
<dbReference type="Pfam" id="PF07690">
    <property type="entry name" value="MFS_1"/>
    <property type="match status" value="2"/>
</dbReference>
<dbReference type="InterPro" id="IPR036259">
    <property type="entry name" value="MFS_trans_sf"/>
</dbReference>
<feature type="transmembrane region" description="Helical" evidence="3">
    <location>
        <begin position="257"/>
        <end position="280"/>
    </location>
</feature>
<feature type="compositionally biased region" description="Low complexity" evidence="2">
    <location>
        <begin position="362"/>
        <end position="382"/>
    </location>
</feature>
<feature type="compositionally biased region" description="Polar residues" evidence="2">
    <location>
        <begin position="627"/>
        <end position="644"/>
    </location>
</feature>
<feature type="transmembrane region" description="Helical" evidence="3">
    <location>
        <begin position="504"/>
        <end position="523"/>
    </location>
</feature>
<feature type="transmembrane region" description="Helical" evidence="3">
    <location>
        <begin position="189"/>
        <end position="208"/>
    </location>
</feature>
<sequence>MVEPTHVNAGLSEPLLSTNDVEIPNTLQNGTTPQRSTNATAANSSTGTNGTVSPPWSSRSLLSLDLLSVEDKDIVIRSCFPMPCGSRRRRRRRSSQVDDTNDTSTRRDDRQVLRLNHNVFWNFVLMITYGISEGLWGGAVFAAYCKQLYKGRNAPLGIIEAVYSIAELVFAVPIGYLADTHGKAKIIRAGAALFLVTSIFHAVTTYWIDHSSSNSSHTTTVLLVIIMSLWGIGAGIVDGPCEALFADSTPPGRRTKYYTYLEIINLLATVLGPLLSLIIFHSVSSNSNHQHNSNNNTTQFGIDMNTVHAIDALDPDEEEGQNWNMRAIVIIIYVGLAMEACNSIIMMFFDDDKALVEQSITNTNTNNNNQEESSGSSSSSEESQSESESESSSSGVAEDEAEEVQNEVDVPATPATPSPPTTQPESLTMREQYQWTIPYILLISEVVSAGAMGLSDAYFPLFLKDDCGLSPTQVQILYAIEPLFIAAMTWWAERIARKLGRIQTIVLLSTCSVSVFAIIPIFNVRSNRFGILMILHILSSSFGDSIHPLEEALLADSLPRNQRARWMSLNGSLSGLHQSATAIIGGYLSDYWGYRGTFLATCVGEIMGLAIFALLLLLQPPRRPRQTSRISNTATSGPVTSAANDAQERQPLLVERQHNCN</sequence>
<feature type="compositionally biased region" description="Acidic residues" evidence="2">
    <location>
        <begin position="397"/>
        <end position="406"/>
    </location>
</feature>
<keyword evidence="3" id="KW-0472">Membrane</keyword>
<protein>
    <submittedName>
        <fullName evidence="5">Major Facilitator Superfamily</fullName>
    </submittedName>
</protein>
<feature type="domain" description="Major facilitator superfamily (MFS) profile" evidence="4">
    <location>
        <begin position="118"/>
        <end position="622"/>
    </location>
</feature>
<feature type="region of interest" description="Disordered" evidence="2">
    <location>
        <begin position="1"/>
        <end position="55"/>
    </location>
</feature>
<evidence type="ECO:0000313" key="5">
    <source>
        <dbReference type="EMBL" id="CAB9498258.1"/>
    </source>
</evidence>
<feature type="transmembrane region" description="Helical" evidence="3">
    <location>
        <begin position="327"/>
        <end position="349"/>
    </location>
</feature>
<name>A0A9N8D8A3_9STRA</name>